<feature type="domain" description="RNase NYN" evidence="2">
    <location>
        <begin position="277"/>
        <end position="393"/>
    </location>
</feature>
<evidence type="ECO:0000313" key="4">
    <source>
        <dbReference type="Proteomes" id="UP001153069"/>
    </source>
</evidence>
<gene>
    <name evidence="3" type="ORF">SEMRO_1395_G269120.1</name>
</gene>
<evidence type="ECO:0000313" key="3">
    <source>
        <dbReference type="EMBL" id="CAB9523263.1"/>
    </source>
</evidence>
<comment type="caution">
    <text evidence="3">The sequence shown here is derived from an EMBL/GenBank/DDBJ whole genome shotgun (WGS) entry which is preliminary data.</text>
</comment>
<dbReference type="EMBL" id="CAICTM010001393">
    <property type="protein sequence ID" value="CAB9523263.1"/>
    <property type="molecule type" value="Genomic_DNA"/>
</dbReference>
<dbReference type="InterPro" id="IPR021869">
    <property type="entry name" value="RNase_Zc3h12_NYN"/>
</dbReference>
<feature type="region of interest" description="Disordered" evidence="1">
    <location>
        <begin position="85"/>
        <end position="120"/>
    </location>
</feature>
<dbReference type="Proteomes" id="UP001153069">
    <property type="component" value="Unassembled WGS sequence"/>
</dbReference>
<feature type="compositionally biased region" description="Low complexity" evidence="1">
    <location>
        <begin position="85"/>
        <end position="104"/>
    </location>
</feature>
<keyword evidence="4" id="KW-1185">Reference proteome</keyword>
<evidence type="ECO:0000256" key="1">
    <source>
        <dbReference type="SAM" id="MobiDB-lite"/>
    </source>
</evidence>
<reference evidence="3" key="1">
    <citation type="submission" date="2020-06" db="EMBL/GenBank/DDBJ databases">
        <authorList>
            <consortium name="Plant Systems Biology data submission"/>
        </authorList>
    </citation>
    <scope>NUCLEOTIDE SEQUENCE</scope>
    <source>
        <strain evidence="3">D6</strain>
    </source>
</reference>
<name>A0A9N8EM82_9STRA</name>
<protein>
    <recommendedName>
        <fullName evidence="2">RNase NYN domain-containing protein</fullName>
    </recommendedName>
</protein>
<proteinExistence type="predicted"/>
<organism evidence="3 4">
    <name type="scientific">Seminavis robusta</name>
    <dbReference type="NCBI Taxonomy" id="568900"/>
    <lineage>
        <taxon>Eukaryota</taxon>
        <taxon>Sar</taxon>
        <taxon>Stramenopiles</taxon>
        <taxon>Ochrophyta</taxon>
        <taxon>Bacillariophyta</taxon>
        <taxon>Bacillariophyceae</taxon>
        <taxon>Bacillariophycidae</taxon>
        <taxon>Naviculales</taxon>
        <taxon>Naviculaceae</taxon>
        <taxon>Seminavis</taxon>
    </lineage>
</organism>
<sequence>MPSVRPKLVQEGAPIEGSVESGADAAMGTETATTATTEVNGGKDNLFVIGAPAPAKKTINNATSLQASSSSLMNASNRSLNASLSEMNFNNNNNTATTTASSNNNRRRATTTGKKSSLARAAKGTLINETKTVKKSVVQTSFVVGGGGGGLISDEKKSADVMMDESSSRGRKSRGTSIATSYEIPTNTNTTNNTAMMEVDPKPVIATKFVVAPTSSAQAPSYIEAVTDPKEPLAVDSQDATKEPAIIPADPTHDNTKTTQEVEKMYGVIDLSEKAPMVVLDGANIAYAYDKAGSGGVDKPEPDARGIVVACEYFIKAGIRVLAVIPSTWMHRDPYQRILKRLDQQGILVSAPSKDDDDAYAITIARREDSKSKERENIGPGYVLSNDMFRDAMLRGKAQGGGADLVSWLMQGSTREDGATGPGRISYTFCDTGAMDDHGDKLLDLVPNPRHQLIIKAERGHFHKML</sequence>
<feature type="region of interest" description="Disordered" evidence="1">
    <location>
        <begin position="1"/>
        <end position="24"/>
    </location>
</feature>
<dbReference type="Pfam" id="PF11977">
    <property type="entry name" value="RNase_Zc3h12a"/>
    <property type="match status" value="1"/>
</dbReference>
<feature type="region of interest" description="Disordered" evidence="1">
    <location>
        <begin position="157"/>
        <end position="176"/>
    </location>
</feature>
<dbReference type="Gene3D" id="3.40.50.11980">
    <property type="match status" value="1"/>
</dbReference>
<accession>A0A9N8EM82</accession>
<dbReference type="OrthoDB" id="392925at2759"/>
<evidence type="ECO:0000259" key="2">
    <source>
        <dbReference type="Pfam" id="PF11977"/>
    </source>
</evidence>
<dbReference type="AlphaFoldDB" id="A0A9N8EM82"/>